<dbReference type="AlphaFoldDB" id="A0A8R7UP51"/>
<dbReference type="Proteomes" id="UP000015106">
    <property type="component" value="Chromosome 5"/>
</dbReference>
<dbReference type="Gramene" id="TuG1812G0500004718.01.T01">
    <property type="protein sequence ID" value="TuG1812G0500004718.01.T01.cds393793"/>
    <property type="gene ID" value="TuG1812G0500004718.01"/>
</dbReference>
<proteinExistence type="predicted"/>
<organism evidence="1 2">
    <name type="scientific">Triticum urartu</name>
    <name type="common">Red wild einkorn</name>
    <name type="synonym">Crithodium urartu</name>
    <dbReference type="NCBI Taxonomy" id="4572"/>
    <lineage>
        <taxon>Eukaryota</taxon>
        <taxon>Viridiplantae</taxon>
        <taxon>Streptophyta</taxon>
        <taxon>Embryophyta</taxon>
        <taxon>Tracheophyta</taxon>
        <taxon>Spermatophyta</taxon>
        <taxon>Magnoliopsida</taxon>
        <taxon>Liliopsida</taxon>
        <taxon>Poales</taxon>
        <taxon>Poaceae</taxon>
        <taxon>BOP clade</taxon>
        <taxon>Pooideae</taxon>
        <taxon>Triticodae</taxon>
        <taxon>Triticeae</taxon>
        <taxon>Triticinae</taxon>
        <taxon>Triticum</taxon>
    </lineage>
</organism>
<sequence>MARVAGRGLAEGDQAAVMRWRVAAEACVAMAMAVALQARWFLAREEMGRGAEATRARGRWSGVWWVMGR</sequence>
<reference evidence="1" key="3">
    <citation type="submission" date="2022-06" db="UniProtKB">
        <authorList>
            <consortium name="EnsemblPlants"/>
        </authorList>
    </citation>
    <scope>IDENTIFICATION</scope>
</reference>
<name>A0A8R7UP51_TRIUA</name>
<keyword evidence="2" id="KW-1185">Reference proteome</keyword>
<reference evidence="2" key="1">
    <citation type="journal article" date="2013" name="Nature">
        <title>Draft genome of the wheat A-genome progenitor Triticum urartu.</title>
        <authorList>
            <person name="Ling H.Q."/>
            <person name="Zhao S."/>
            <person name="Liu D."/>
            <person name="Wang J."/>
            <person name="Sun H."/>
            <person name="Zhang C."/>
            <person name="Fan H."/>
            <person name="Li D."/>
            <person name="Dong L."/>
            <person name="Tao Y."/>
            <person name="Gao C."/>
            <person name="Wu H."/>
            <person name="Li Y."/>
            <person name="Cui Y."/>
            <person name="Guo X."/>
            <person name="Zheng S."/>
            <person name="Wang B."/>
            <person name="Yu K."/>
            <person name="Liang Q."/>
            <person name="Yang W."/>
            <person name="Lou X."/>
            <person name="Chen J."/>
            <person name="Feng M."/>
            <person name="Jian J."/>
            <person name="Zhang X."/>
            <person name="Luo G."/>
            <person name="Jiang Y."/>
            <person name="Liu J."/>
            <person name="Wang Z."/>
            <person name="Sha Y."/>
            <person name="Zhang B."/>
            <person name="Wu H."/>
            <person name="Tang D."/>
            <person name="Shen Q."/>
            <person name="Xue P."/>
            <person name="Zou S."/>
            <person name="Wang X."/>
            <person name="Liu X."/>
            <person name="Wang F."/>
            <person name="Yang Y."/>
            <person name="An X."/>
            <person name="Dong Z."/>
            <person name="Zhang K."/>
            <person name="Zhang X."/>
            <person name="Luo M.C."/>
            <person name="Dvorak J."/>
            <person name="Tong Y."/>
            <person name="Wang J."/>
            <person name="Yang H."/>
            <person name="Li Z."/>
            <person name="Wang D."/>
            <person name="Zhang A."/>
            <person name="Wang J."/>
        </authorList>
    </citation>
    <scope>NUCLEOTIDE SEQUENCE</scope>
    <source>
        <strain evidence="2">cv. G1812</strain>
    </source>
</reference>
<dbReference type="EnsemblPlants" id="TuG1812G0500004718.01.T01">
    <property type="protein sequence ID" value="TuG1812G0500004718.01.T01.cds393793"/>
    <property type="gene ID" value="TuG1812G0500004718.01"/>
</dbReference>
<evidence type="ECO:0000313" key="2">
    <source>
        <dbReference type="Proteomes" id="UP000015106"/>
    </source>
</evidence>
<gene>
    <name evidence="1" type="primary">LOC125511019</name>
</gene>
<accession>A0A8R7UP51</accession>
<protein>
    <submittedName>
        <fullName evidence="1">Uncharacterized protein</fullName>
    </submittedName>
</protein>
<reference evidence="1" key="2">
    <citation type="submission" date="2018-03" db="EMBL/GenBank/DDBJ databases">
        <title>The Triticum urartu genome reveals the dynamic nature of wheat genome evolution.</title>
        <authorList>
            <person name="Ling H."/>
            <person name="Ma B."/>
            <person name="Shi X."/>
            <person name="Liu H."/>
            <person name="Dong L."/>
            <person name="Sun H."/>
            <person name="Cao Y."/>
            <person name="Gao Q."/>
            <person name="Zheng S."/>
            <person name="Li Y."/>
            <person name="Yu Y."/>
            <person name="Du H."/>
            <person name="Qi M."/>
            <person name="Li Y."/>
            <person name="Yu H."/>
            <person name="Cui Y."/>
            <person name="Wang N."/>
            <person name="Chen C."/>
            <person name="Wu H."/>
            <person name="Zhao Y."/>
            <person name="Zhang J."/>
            <person name="Li Y."/>
            <person name="Zhou W."/>
            <person name="Zhang B."/>
            <person name="Hu W."/>
            <person name="Eijk M."/>
            <person name="Tang J."/>
            <person name="Witsenboer H."/>
            <person name="Zhao S."/>
            <person name="Li Z."/>
            <person name="Zhang A."/>
            <person name="Wang D."/>
            <person name="Liang C."/>
        </authorList>
    </citation>
    <scope>NUCLEOTIDE SEQUENCE [LARGE SCALE GENOMIC DNA]</scope>
    <source>
        <strain evidence="1">cv. G1812</strain>
    </source>
</reference>
<evidence type="ECO:0000313" key="1">
    <source>
        <dbReference type="EnsemblPlants" id="TuG1812G0500004718.01.T01.cds393793"/>
    </source>
</evidence>